<dbReference type="EMBL" id="CP013480">
    <property type="protein sequence ID" value="ALS61302.1"/>
    <property type="molecule type" value="Genomic_DNA"/>
</dbReference>
<name>A0ABM5WLN5_9BURK</name>
<sequence>MKSYAEKPQPTQDTLPGAKGTARSAQAPEHRPTDNQTVRSPLATLQAVADTSPRVLAQHQRMQSLFGQPVQRRMKPTEAISNEAAMQAAPVRSGNSTPRQLSLARPGSGTPSPIQRVKIQIENASKSYAELMATPEFALAKPVTDYERRFPPPALQTLIDVTWKDTEFYNVKALIAAINKEIRSAKAEIRGKRNEEEAPKIAEKWKAYASMTSEEQWAGDWPTFAATFMPLSAELVGIAGPQGAALIGFKLALISKFHASIASAFVRRIEALAHAKRAGLPYDWPGIKATLGMVTAPLPDAPKDYSPFGGAHFDAFFGISKGGGIPLSFEGITSELDAILNVRPDELAKGEVVFSGSNYKDAEHEEMTKNVDVSYIDSNGVLNLIENGKDMNTLKNKAVGKHDQKSIYMHLSQKATSLIHTPVAPLTHEQASRNQITRVQWWYAIPPEALNPEALTEEDRATLYSVAAAGAGLRLGARRLLSEEIFKLCRS</sequence>
<accession>A0ABM5WLN5</accession>
<feature type="region of interest" description="Disordered" evidence="1">
    <location>
        <begin position="1"/>
        <end position="40"/>
    </location>
</feature>
<evidence type="ECO:0000313" key="3">
    <source>
        <dbReference type="Proteomes" id="UP000060277"/>
    </source>
</evidence>
<dbReference type="Proteomes" id="UP000060277">
    <property type="component" value="Chromosome"/>
</dbReference>
<evidence type="ECO:0000256" key="1">
    <source>
        <dbReference type="SAM" id="MobiDB-lite"/>
    </source>
</evidence>
<gene>
    <name evidence="2" type="ORF">AT302_17485</name>
</gene>
<organism evidence="2 3">
    <name type="scientific">Pandoraea norimbergensis</name>
    <dbReference type="NCBI Taxonomy" id="93219"/>
    <lineage>
        <taxon>Bacteria</taxon>
        <taxon>Pseudomonadati</taxon>
        <taxon>Pseudomonadota</taxon>
        <taxon>Betaproteobacteria</taxon>
        <taxon>Burkholderiales</taxon>
        <taxon>Burkholderiaceae</taxon>
        <taxon>Pandoraea</taxon>
    </lineage>
</organism>
<dbReference type="RefSeq" id="WP_058378213.1">
    <property type="nucleotide sequence ID" value="NZ_CP013480.3"/>
</dbReference>
<feature type="region of interest" description="Disordered" evidence="1">
    <location>
        <begin position="84"/>
        <end position="114"/>
    </location>
</feature>
<evidence type="ECO:0000313" key="2">
    <source>
        <dbReference type="EMBL" id="ALS61302.1"/>
    </source>
</evidence>
<keyword evidence="3" id="KW-1185">Reference proteome</keyword>
<proteinExistence type="predicted"/>
<protein>
    <submittedName>
        <fullName evidence="2">Uncharacterized protein</fullName>
    </submittedName>
</protein>
<reference evidence="3" key="1">
    <citation type="submission" date="2015-12" db="EMBL/GenBank/DDBJ databases">
        <title>Complete genome sequence of Pandoraea norimbergensis DSM 11628.</title>
        <authorList>
            <person name="Ee R."/>
            <person name="Lim Y.-L."/>
            <person name="Yong D."/>
            <person name="Yin W.-F."/>
            <person name="Chan K.-G."/>
        </authorList>
    </citation>
    <scope>NUCLEOTIDE SEQUENCE [LARGE SCALE GENOMIC DNA]</scope>
    <source>
        <strain evidence="3">DSM 11628</strain>
    </source>
</reference>